<reference evidence="1" key="1">
    <citation type="submission" date="2019-04" db="EMBL/GenBank/DDBJ databases">
        <title>Microbes associate with the intestines of laboratory mice.</title>
        <authorList>
            <person name="Navarre W."/>
            <person name="Wong E."/>
            <person name="Huang K."/>
            <person name="Tropini C."/>
            <person name="Ng K."/>
            <person name="Yu B."/>
        </authorList>
    </citation>
    <scope>NUCLEOTIDE SEQUENCE</scope>
    <source>
        <strain evidence="1">NM04_E33</strain>
    </source>
</reference>
<dbReference type="Proteomes" id="UP000306319">
    <property type="component" value="Unassembled WGS sequence"/>
</dbReference>
<sequence>MKTKIRHITLLIMLLLGGMSAYAASVRLTVDAGRGRRQAAVGELFYIYYEVSDLDAVPEKPASVPGAKVMYFDRTGQSSRFTSVNGKTTQSFSYTYTLTLRAQKEGSYTFGPVTVGGVKSNAVSYAIGSAAVPSQPQPQGQDQTPEDRHNSADGPKFIGKGDGNLFLKADVSRSSAYEQEALVYTVKLYTTYDAIKFIGATSAPKFEGFVVEESKDVSTSLNYETYQGKTYATAIIARYIIFPQMAGDLKVIGNKYTVSVDEREYYHDPFWGSMSVAKPLQLNVTPNDLTVSVKALPTPVPADFSGGVGQFSISSELPSQNFMSNQAASIVYNVSGTGNLKYVKLPDLNALYPPQLEVYSPTPEVNATVGKSNVSGTARFDYSFMPLEAGTYEIPSVSLVYFNPQTGKYETSVAKGYTVNVGKGKGSERSQTKGKLSFNSDLMPVGDNLSMTHVPYVERFAYWLLYLLPILLLLGAVTYYRAYLKANADFLAVKSRQASKVARRRLKKAALCIRKNMVDEFYDEMLSALWGYLGDKLKMPTSELNRQNVSATMENAGVPAEDIEKLILLIDDCEFAKYAPASTKADMQPVYDRGAAIINDLESAFKNKTVSNEK</sequence>
<accession>A0AC61RE00</accession>
<comment type="caution">
    <text evidence="1">The sequence shown here is derived from an EMBL/GenBank/DDBJ whole genome shotgun (WGS) entry which is preliminary data.</text>
</comment>
<protein>
    <submittedName>
        <fullName evidence="1">Protein BatD</fullName>
    </submittedName>
</protein>
<organism evidence="1 2">
    <name type="scientific">Lepagella muris</name>
    <dbReference type="NCBI Taxonomy" id="3032870"/>
    <lineage>
        <taxon>Bacteria</taxon>
        <taxon>Pseudomonadati</taxon>
        <taxon>Bacteroidota</taxon>
        <taxon>Bacteroidia</taxon>
        <taxon>Bacteroidales</taxon>
        <taxon>Muribaculaceae</taxon>
        <taxon>Lepagella</taxon>
    </lineage>
</organism>
<name>A0AC61RE00_9BACT</name>
<dbReference type="EMBL" id="SRYB01000016">
    <property type="protein sequence ID" value="TGY78138.1"/>
    <property type="molecule type" value="Genomic_DNA"/>
</dbReference>
<proteinExistence type="predicted"/>
<gene>
    <name evidence="1" type="ORF">E5331_11465</name>
</gene>
<keyword evidence="2" id="KW-1185">Reference proteome</keyword>
<evidence type="ECO:0000313" key="1">
    <source>
        <dbReference type="EMBL" id="TGY78138.1"/>
    </source>
</evidence>
<evidence type="ECO:0000313" key="2">
    <source>
        <dbReference type="Proteomes" id="UP000306319"/>
    </source>
</evidence>